<dbReference type="AlphaFoldDB" id="A0A7J5DPI3"/>
<reference evidence="2 3" key="1">
    <citation type="submission" date="2019-09" db="EMBL/GenBank/DDBJ databases">
        <title>Isolation and identification of active actinomycetes.</title>
        <authorList>
            <person name="Yu Z."/>
            <person name="Han C."/>
            <person name="Yu B."/>
        </authorList>
    </citation>
    <scope>NUCLEOTIDE SEQUENCE [LARGE SCALE GENOMIC DNA]</scope>
    <source>
        <strain evidence="2 3">NEAU-H2</strain>
    </source>
</reference>
<dbReference type="RefSeq" id="WP_151467178.1">
    <property type="nucleotide sequence ID" value="NZ_WBKG01000001.1"/>
</dbReference>
<dbReference type="InterPro" id="IPR038740">
    <property type="entry name" value="BioF2-like_GNAT_dom"/>
</dbReference>
<evidence type="ECO:0000313" key="2">
    <source>
        <dbReference type="EMBL" id="KAB1990625.1"/>
    </source>
</evidence>
<comment type="caution">
    <text evidence="2">The sequence shown here is derived from an EMBL/GenBank/DDBJ whole genome shotgun (WGS) entry which is preliminary data.</text>
</comment>
<dbReference type="SUPFAM" id="SSF55729">
    <property type="entry name" value="Acyl-CoA N-acyltransferases (Nat)"/>
    <property type="match status" value="1"/>
</dbReference>
<proteinExistence type="predicted"/>
<sequence length="359" mass="39068">MTVTVLTPDRLGAADIAAWQALQHATPALASPFLSPEFTRAVGRHRSTARIAVLSDGSGPVGYFPYERHSLGLGLPIGSGLCDVQGLVHAPGLDWDAQALLRACGLKVWRYDHLAAGQRPFDSGVVRRAASPVIDLAPGYAAYAAGLRDRSPARMSQLEAKERRLTRRLGEPRLVFEETAPERLETLMRWKSAQYRAKEQVDLFGKPSVVALLRGLMRTRSDTCTGTLSTLYAGERPVAMHFGLRSGRVLQYWFPAYDPEAARFSPGLLLLLRMARAAAAQGVQHLDLGKGDERYKQEMKTGDLPLGEGWVTLGTLPAALRHAQTMTGQKARALVAGRPGLRRIALRAVNTRRPPGPGA</sequence>
<evidence type="ECO:0000313" key="3">
    <source>
        <dbReference type="Proteomes" id="UP000442990"/>
    </source>
</evidence>
<name>A0A7J5DPI3_9ACTN</name>
<dbReference type="Proteomes" id="UP000442990">
    <property type="component" value="Unassembled WGS sequence"/>
</dbReference>
<dbReference type="Gene3D" id="3.40.630.30">
    <property type="match status" value="1"/>
</dbReference>
<keyword evidence="3" id="KW-1185">Reference proteome</keyword>
<gene>
    <name evidence="2" type="ORF">F8144_01385</name>
</gene>
<evidence type="ECO:0000259" key="1">
    <source>
        <dbReference type="Pfam" id="PF13480"/>
    </source>
</evidence>
<dbReference type="Pfam" id="PF13480">
    <property type="entry name" value="Acetyltransf_6"/>
    <property type="match status" value="1"/>
</dbReference>
<keyword evidence="2" id="KW-0808">Transferase</keyword>
<dbReference type="EMBL" id="WBKG01000001">
    <property type="protein sequence ID" value="KAB1990625.1"/>
    <property type="molecule type" value="Genomic_DNA"/>
</dbReference>
<accession>A0A7J5DPI3</accession>
<organism evidence="2 3">
    <name type="scientific">Streptomyces triticiradicis</name>
    <dbReference type="NCBI Taxonomy" id="2651189"/>
    <lineage>
        <taxon>Bacteria</taxon>
        <taxon>Bacillati</taxon>
        <taxon>Actinomycetota</taxon>
        <taxon>Actinomycetes</taxon>
        <taxon>Kitasatosporales</taxon>
        <taxon>Streptomycetaceae</taxon>
        <taxon>Streptomyces</taxon>
    </lineage>
</organism>
<dbReference type="GO" id="GO:0016740">
    <property type="term" value="F:transferase activity"/>
    <property type="evidence" value="ECO:0007669"/>
    <property type="project" value="UniProtKB-KW"/>
</dbReference>
<protein>
    <submittedName>
        <fullName evidence="2">GNAT family N-acetyltransferase</fullName>
    </submittedName>
</protein>
<dbReference type="InterPro" id="IPR016181">
    <property type="entry name" value="Acyl_CoA_acyltransferase"/>
</dbReference>
<feature type="domain" description="BioF2-like acetyltransferase" evidence="1">
    <location>
        <begin position="155"/>
        <end position="297"/>
    </location>
</feature>